<keyword evidence="2" id="KW-1185">Reference proteome</keyword>
<reference evidence="1 2" key="1">
    <citation type="submission" date="2017-12" db="EMBL/GenBank/DDBJ databases">
        <title>Comparative genomics of Botrytis spp.</title>
        <authorList>
            <person name="Valero-Jimenez C.A."/>
            <person name="Tapia P."/>
            <person name="Veloso J."/>
            <person name="Silva-Moreno E."/>
            <person name="Staats M."/>
            <person name="Valdes J.H."/>
            <person name="Van Kan J.A.L."/>
        </authorList>
    </citation>
    <scope>NUCLEOTIDE SEQUENCE [LARGE SCALE GENOMIC DNA]</scope>
    <source>
        <strain evidence="1 2">MUCL3349</strain>
    </source>
</reference>
<evidence type="ECO:0000313" key="1">
    <source>
        <dbReference type="EMBL" id="TGO80998.1"/>
    </source>
</evidence>
<dbReference type="EMBL" id="PQXO01001433">
    <property type="protein sequence ID" value="TGO80998.1"/>
    <property type="molecule type" value="Genomic_DNA"/>
</dbReference>
<proteinExistence type="predicted"/>
<organism evidence="1 2">
    <name type="scientific">Botrytis porri</name>
    <dbReference type="NCBI Taxonomy" id="87229"/>
    <lineage>
        <taxon>Eukaryota</taxon>
        <taxon>Fungi</taxon>
        <taxon>Dikarya</taxon>
        <taxon>Ascomycota</taxon>
        <taxon>Pezizomycotina</taxon>
        <taxon>Leotiomycetes</taxon>
        <taxon>Helotiales</taxon>
        <taxon>Sclerotiniaceae</taxon>
        <taxon>Botrytis</taxon>
    </lineage>
</organism>
<comment type="caution">
    <text evidence="1">The sequence shown here is derived from an EMBL/GenBank/DDBJ whole genome shotgun (WGS) entry which is preliminary data.</text>
</comment>
<name>A0A4Z1K5R9_9HELO</name>
<accession>A0A4Z1K5R9</accession>
<sequence>MTSRNGSRGIDDFTDNRFAVVFCSTGPAHFEGGFVEEWITVKQSTRIKKGKAYIYNLSSISSPIKY</sequence>
<dbReference type="Proteomes" id="UP000297280">
    <property type="component" value="Unassembled WGS sequence"/>
</dbReference>
<gene>
    <name evidence="1" type="ORF">BPOR_1441g00020</name>
</gene>
<evidence type="ECO:0000313" key="2">
    <source>
        <dbReference type="Proteomes" id="UP000297280"/>
    </source>
</evidence>
<protein>
    <submittedName>
        <fullName evidence="1">Uncharacterized protein</fullName>
    </submittedName>
</protein>
<dbReference type="AlphaFoldDB" id="A0A4Z1K5R9"/>